<dbReference type="InterPro" id="IPR035965">
    <property type="entry name" value="PAS-like_dom_sf"/>
</dbReference>
<evidence type="ECO:0000259" key="6">
    <source>
        <dbReference type="PROSITE" id="PS50109"/>
    </source>
</evidence>
<dbReference type="InterPro" id="IPR036890">
    <property type="entry name" value="HATPase_C_sf"/>
</dbReference>
<reference evidence="9 10" key="1">
    <citation type="submission" date="2020-08" db="EMBL/GenBank/DDBJ databases">
        <title>Genomic Encyclopedia of Type Strains, Phase IV (KMG-V): Genome sequencing to study the core and pangenomes of soil and plant-associated prokaryotes.</title>
        <authorList>
            <person name="Whitman W."/>
        </authorList>
    </citation>
    <scope>NUCLEOTIDE SEQUENCE [LARGE SCALE GENOMIC DNA]</scope>
    <source>
        <strain evidence="9 10">S3M1</strain>
    </source>
</reference>
<dbReference type="Pfam" id="PF07730">
    <property type="entry name" value="HisKA_3"/>
    <property type="match status" value="1"/>
</dbReference>
<dbReference type="EMBL" id="JACHCE010000001">
    <property type="protein sequence ID" value="MBB5634851.1"/>
    <property type="molecule type" value="Genomic_DNA"/>
</dbReference>
<evidence type="ECO:0000256" key="5">
    <source>
        <dbReference type="SAM" id="MobiDB-lite"/>
    </source>
</evidence>
<feature type="domain" description="PAS" evidence="7">
    <location>
        <begin position="70"/>
        <end position="140"/>
    </location>
</feature>
<dbReference type="AlphaFoldDB" id="A0A7W9DXF9"/>
<dbReference type="PANTHER" id="PTHR24421">
    <property type="entry name" value="NITRATE/NITRITE SENSOR PROTEIN NARX-RELATED"/>
    <property type="match status" value="1"/>
</dbReference>
<dbReference type="PROSITE" id="PS50113">
    <property type="entry name" value="PAC"/>
    <property type="match status" value="1"/>
</dbReference>
<dbReference type="Pfam" id="PF13426">
    <property type="entry name" value="PAS_9"/>
    <property type="match status" value="1"/>
</dbReference>
<organism evidence="9 10">
    <name type="scientific">Pedobacter cryoconitis</name>
    <dbReference type="NCBI Taxonomy" id="188932"/>
    <lineage>
        <taxon>Bacteria</taxon>
        <taxon>Pseudomonadati</taxon>
        <taxon>Bacteroidota</taxon>
        <taxon>Sphingobacteriia</taxon>
        <taxon>Sphingobacteriales</taxon>
        <taxon>Sphingobacteriaceae</taxon>
        <taxon>Pedobacter</taxon>
    </lineage>
</organism>
<dbReference type="SMART" id="SM00091">
    <property type="entry name" value="PAS"/>
    <property type="match status" value="2"/>
</dbReference>
<dbReference type="GO" id="GO:0046983">
    <property type="term" value="F:protein dimerization activity"/>
    <property type="evidence" value="ECO:0007669"/>
    <property type="project" value="InterPro"/>
</dbReference>
<feature type="domain" description="PAS" evidence="7">
    <location>
        <begin position="196"/>
        <end position="257"/>
    </location>
</feature>
<evidence type="ECO:0000256" key="1">
    <source>
        <dbReference type="ARBA" id="ARBA00022679"/>
    </source>
</evidence>
<keyword evidence="3" id="KW-0902">Two-component regulatory system</keyword>
<dbReference type="Gene3D" id="3.30.565.10">
    <property type="entry name" value="Histidine kinase-like ATPase, C-terminal domain"/>
    <property type="match status" value="1"/>
</dbReference>
<feature type="domain" description="Histidine kinase" evidence="6">
    <location>
        <begin position="445"/>
        <end position="532"/>
    </location>
</feature>
<feature type="domain" description="PAC" evidence="8">
    <location>
        <begin position="143"/>
        <end position="195"/>
    </location>
</feature>
<dbReference type="GO" id="GO:0000155">
    <property type="term" value="F:phosphorelay sensor kinase activity"/>
    <property type="evidence" value="ECO:0007669"/>
    <property type="project" value="InterPro"/>
</dbReference>
<feature type="region of interest" description="Disordered" evidence="5">
    <location>
        <begin position="1"/>
        <end position="21"/>
    </location>
</feature>
<feature type="coiled-coil region" evidence="4">
    <location>
        <begin position="39"/>
        <end position="70"/>
    </location>
</feature>
<protein>
    <submittedName>
        <fullName evidence="9">PAS domain S-box-containing protein</fullName>
    </submittedName>
</protein>
<evidence type="ECO:0000313" key="9">
    <source>
        <dbReference type="EMBL" id="MBB5634851.1"/>
    </source>
</evidence>
<dbReference type="InterPro" id="IPR011712">
    <property type="entry name" value="Sig_transdc_His_kin_sub3_dim/P"/>
</dbReference>
<dbReference type="InterPro" id="IPR005467">
    <property type="entry name" value="His_kinase_dom"/>
</dbReference>
<name>A0A7W9DXF9_9SPHI</name>
<dbReference type="CDD" id="cd16917">
    <property type="entry name" value="HATPase_UhpB-NarQ-NarX-like"/>
    <property type="match status" value="1"/>
</dbReference>
<evidence type="ECO:0000259" key="8">
    <source>
        <dbReference type="PROSITE" id="PS50113"/>
    </source>
</evidence>
<dbReference type="InterPro" id="IPR050482">
    <property type="entry name" value="Sensor_HK_TwoCompSys"/>
</dbReference>
<dbReference type="GO" id="GO:0016020">
    <property type="term" value="C:membrane"/>
    <property type="evidence" value="ECO:0007669"/>
    <property type="project" value="InterPro"/>
</dbReference>
<dbReference type="SUPFAM" id="SSF55874">
    <property type="entry name" value="ATPase domain of HSP90 chaperone/DNA topoisomerase II/histidine kinase"/>
    <property type="match status" value="1"/>
</dbReference>
<dbReference type="InterPro" id="IPR000700">
    <property type="entry name" value="PAS-assoc_C"/>
</dbReference>
<proteinExistence type="predicted"/>
<dbReference type="Gene3D" id="1.20.5.1930">
    <property type="match status" value="1"/>
</dbReference>
<dbReference type="SUPFAM" id="SSF55785">
    <property type="entry name" value="PYP-like sensor domain (PAS domain)"/>
    <property type="match status" value="2"/>
</dbReference>
<dbReference type="Pfam" id="PF02518">
    <property type="entry name" value="HATPase_c"/>
    <property type="match status" value="1"/>
</dbReference>
<sequence length="536" mass="60211">MDKGQGSEQENSTSLTGKRSGKIKHKNFSAKKNLTPDDVNILLNELQVYQLELERQNDELKNSYLILDQEKAKFVGLYNLAPVSYFILDYLGIVEEANQNGVDLLNISRQTILNKRFQSFISPQSWEDFYNFLHRMQHNDHKQTAEIKLKLLDGQVIYTRMEGRAVSNIIVTEVKYYIAIIDITESRNAQQVLKETKDRLEMTLRASETGTWTVDCESSAVFLDTHSCNILGISSSAFDGTVGGLIGLMHPDDQKSVCDHLLGTVGLKDIDLEFRVAGIDNYVKYIASKGHEVKIPEGGSYFAGILIDITERKRLEEEAILLRNDQQKMILSATLTAQEKERNVISSALHDSVCQLLYGIRLNLESIERSNSLRGAFKNVNNLLDQVTKETRQISYELTPSVLKDFGFVAGIKEMAQHTSTVHFIINTYIDSSADFLNADVQLYIFRMIQELINNCIKHARATHAEVSVYLRDNKVSVKVADNGIGLPADSEKKGGSGLSGIRNRVYLLNGQINFESSKNGLAVIITFDNIPELSV</sequence>
<keyword evidence="1" id="KW-0808">Transferase</keyword>
<accession>A0A7W9DXF9</accession>
<dbReference type="PROSITE" id="PS50109">
    <property type="entry name" value="HIS_KIN"/>
    <property type="match status" value="1"/>
</dbReference>
<evidence type="ECO:0000256" key="4">
    <source>
        <dbReference type="SAM" id="Coils"/>
    </source>
</evidence>
<dbReference type="CDD" id="cd00130">
    <property type="entry name" value="PAS"/>
    <property type="match status" value="1"/>
</dbReference>
<dbReference type="InterPro" id="IPR000014">
    <property type="entry name" value="PAS"/>
</dbReference>
<evidence type="ECO:0000259" key="7">
    <source>
        <dbReference type="PROSITE" id="PS50112"/>
    </source>
</evidence>
<feature type="compositionally biased region" description="Polar residues" evidence="5">
    <location>
        <begin position="1"/>
        <end position="17"/>
    </location>
</feature>
<evidence type="ECO:0000256" key="2">
    <source>
        <dbReference type="ARBA" id="ARBA00022777"/>
    </source>
</evidence>
<dbReference type="Gene3D" id="3.30.450.20">
    <property type="entry name" value="PAS domain"/>
    <property type="match status" value="2"/>
</dbReference>
<evidence type="ECO:0000256" key="3">
    <source>
        <dbReference type="ARBA" id="ARBA00023012"/>
    </source>
</evidence>
<keyword evidence="2" id="KW-0418">Kinase</keyword>
<dbReference type="InterPro" id="IPR003594">
    <property type="entry name" value="HATPase_dom"/>
</dbReference>
<comment type="caution">
    <text evidence="9">The sequence shown here is derived from an EMBL/GenBank/DDBJ whole genome shotgun (WGS) entry which is preliminary data.</text>
</comment>
<dbReference type="RefSeq" id="WP_183879011.1">
    <property type="nucleotide sequence ID" value="NZ_JACHCE010000001.1"/>
</dbReference>
<dbReference type="PROSITE" id="PS50112">
    <property type="entry name" value="PAS"/>
    <property type="match status" value="2"/>
</dbReference>
<keyword evidence="4" id="KW-0175">Coiled coil</keyword>
<gene>
    <name evidence="9" type="ORF">HDE68_000736</name>
</gene>
<dbReference type="SMART" id="SM00387">
    <property type="entry name" value="HATPase_c"/>
    <property type="match status" value="1"/>
</dbReference>
<dbReference type="PANTHER" id="PTHR24421:SF58">
    <property type="entry name" value="SIGNAL TRANSDUCTION HISTIDINE-PROTEIN KINASE_PHOSPHATASE UHPB"/>
    <property type="match status" value="1"/>
</dbReference>
<evidence type="ECO:0000313" key="10">
    <source>
        <dbReference type="Proteomes" id="UP000537204"/>
    </source>
</evidence>
<dbReference type="Proteomes" id="UP000537204">
    <property type="component" value="Unassembled WGS sequence"/>
</dbReference>
<dbReference type="NCBIfam" id="TIGR00229">
    <property type="entry name" value="sensory_box"/>
    <property type="match status" value="1"/>
</dbReference>